<evidence type="ECO:0000256" key="1">
    <source>
        <dbReference type="SAM" id="Phobius"/>
    </source>
</evidence>
<sequence>MKKQIEINILEGLFVKSMVLFINLILESHPLKIYRSFSDDIH</sequence>
<organism evidence="2 3">
    <name type="scientific">Fictibacillus barbaricus</name>
    <dbReference type="NCBI Taxonomy" id="182136"/>
    <lineage>
        <taxon>Bacteria</taxon>
        <taxon>Bacillati</taxon>
        <taxon>Bacillota</taxon>
        <taxon>Bacilli</taxon>
        <taxon>Bacillales</taxon>
        <taxon>Fictibacillaceae</taxon>
        <taxon>Fictibacillus</taxon>
    </lineage>
</organism>
<accession>A0ABU1U5J3</accession>
<name>A0ABU1U5J3_9BACL</name>
<feature type="transmembrane region" description="Helical" evidence="1">
    <location>
        <begin position="7"/>
        <end position="26"/>
    </location>
</feature>
<dbReference type="RefSeq" id="WP_310262012.1">
    <property type="nucleotide sequence ID" value="NZ_JAVDWA010000010.1"/>
</dbReference>
<dbReference type="Proteomes" id="UP001258181">
    <property type="component" value="Unassembled WGS sequence"/>
</dbReference>
<keyword evidence="1" id="KW-1133">Transmembrane helix</keyword>
<gene>
    <name evidence="2" type="ORF">J2X07_003668</name>
</gene>
<evidence type="ECO:0000313" key="2">
    <source>
        <dbReference type="EMBL" id="MDR7074671.1"/>
    </source>
</evidence>
<comment type="caution">
    <text evidence="2">The sequence shown here is derived from an EMBL/GenBank/DDBJ whole genome shotgun (WGS) entry which is preliminary data.</text>
</comment>
<evidence type="ECO:0000313" key="3">
    <source>
        <dbReference type="Proteomes" id="UP001258181"/>
    </source>
</evidence>
<protein>
    <submittedName>
        <fullName evidence="2">Uncharacterized protein</fullName>
    </submittedName>
</protein>
<keyword evidence="1" id="KW-0812">Transmembrane</keyword>
<keyword evidence="1" id="KW-0472">Membrane</keyword>
<proteinExistence type="predicted"/>
<reference evidence="2 3" key="1">
    <citation type="submission" date="2023-07" db="EMBL/GenBank/DDBJ databases">
        <title>Sorghum-associated microbial communities from plants grown in Nebraska, USA.</title>
        <authorList>
            <person name="Schachtman D."/>
        </authorList>
    </citation>
    <scope>NUCLEOTIDE SEQUENCE [LARGE SCALE GENOMIC DNA]</scope>
    <source>
        <strain evidence="2 3">BE211</strain>
    </source>
</reference>
<dbReference type="EMBL" id="JAVDWA010000010">
    <property type="protein sequence ID" value="MDR7074671.1"/>
    <property type="molecule type" value="Genomic_DNA"/>
</dbReference>
<keyword evidence="3" id="KW-1185">Reference proteome</keyword>